<comment type="caution">
    <text evidence="2">The sequence shown here is derived from an EMBL/GenBank/DDBJ whole genome shotgun (WGS) entry which is preliminary data.</text>
</comment>
<evidence type="ECO:0000259" key="1">
    <source>
        <dbReference type="PROSITE" id="PS50943"/>
    </source>
</evidence>
<keyword evidence="3" id="KW-1185">Reference proteome</keyword>
<dbReference type="CDD" id="cd00093">
    <property type="entry name" value="HTH_XRE"/>
    <property type="match status" value="1"/>
</dbReference>
<name>A0ABP6S544_9ACTN</name>
<organism evidence="2 3">
    <name type="scientific">Streptomyces sannanensis</name>
    <dbReference type="NCBI Taxonomy" id="285536"/>
    <lineage>
        <taxon>Bacteria</taxon>
        <taxon>Bacillati</taxon>
        <taxon>Actinomycetota</taxon>
        <taxon>Actinomycetes</taxon>
        <taxon>Kitasatosporales</taxon>
        <taxon>Streptomycetaceae</taxon>
        <taxon>Streptomyces</taxon>
    </lineage>
</organism>
<gene>
    <name evidence="2" type="primary">whiJ_1</name>
    <name evidence="2" type="ORF">GCM10020367_05780</name>
</gene>
<dbReference type="EMBL" id="BAAAYL010000001">
    <property type="protein sequence ID" value="GAA3368235.1"/>
    <property type="molecule type" value="Genomic_DNA"/>
</dbReference>
<evidence type="ECO:0000313" key="2">
    <source>
        <dbReference type="EMBL" id="GAA3368235.1"/>
    </source>
</evidence>
<dbReference type="InterPro" id="IPR010982">
    <property type="entry name" value="Lambda_DNA-bd_dom_sf"/>
</dbReference>
<proteinExistence type="predicted"/>
<dbReference type="InterPro" id="IPR043917">
    <property type="entry name" value="DUF5753"/>
</dbReference>
<dbReference type="PROSITE" id="PS50943">
    <property type="entry name" value="HTH_CROC1"/>
    <property type="match status" value="1"/>
</dbReference>
<dbReference type="Pfam" id="PF13560">
    <property type="entry name" value="HTH_31"/>
    <property type="match status" value="1"/>
</dbReference>
<reference evidence="3" key="1">
    <citation type="journal article" date="2019" name="Int. J. Syst. Evol. Microbiol.">
        <title>The Global Catalogue of Microorganisms (GCM) 10K type strain sequencing project: providing services to taxonomists for standard genome sequencing and annotation.</title>
        <authorList>
            <consortium name="The Broad Institute Genomics Platform"/>
            <consortium name="The Broad Institute Genome Sequencing Center for Infectious Disease"/>
            <person name="Wu L."/>
            <person name="Ma J."/>
        </authorList>
    </citation>
    <scope>NUCLEOTIDE SEQUENCE [LARGE SCALE GENOMIC DNA]</scope>
    <source>
        <strain evidence="3">JCM 9651</strain>
    </source>
</reference>
<dbReference type="Proteomes" id="UP001499990">
    <property type="component" value="Unassembled WGS sequence"/>
</dbReference>
<evidence type="ECO:0000313" key="3">
    <source>
        <dbReference type="Proteomes" id="UP001499990"/>
    </source>
</evidence>
<accession>A0ABP6S544</accession>
<protein>
    <submittedName>
        <fullName evidence="2">Transcriptional regulator WhiJ</fullName>
    </submittedName>
</protein>
<sequence>MWVTSCTEGDLSMPLRSAPTARQLRLAAELRKLRERAGLSATEAARLLGIKQTQISNMEAGRFGVSPERIRMLACHYDCSDTALVEALIGMTGERKRGWWEEYREILPSALLDLAELEHHARRLRGSICSHIPGLLQTPEHAREVFRQGVSELSPPDVEHRVSFRIKRQAILYQDTPVPYQAIVHEAALHMRVGGRSIARKQLQHLLDMSEHEHITVQAIPFEVGAFPGSGQSIYYAHGPVPQLDTVHLDQSHGLMFLDAEAQLQKYRTLFGRLKAVMLTPAKARDLIHGIAQNL</sequence>
<dbReference type="InterPro" id="IPR001387">
    <property type="entry name" value="Cro/C1-type_HTH"/>
</dbReference>
<dbReference type="Pfam" id="PF19054">
    <property type="entry name" value="DUF5753"/>
    <property type="match status" value="1"/>
</dbReference>
<dbReference type="SUPFAM" id="SSF47413">
    <property type="entry name" value="lambda repressor-like DNA-binding domains"/>
    <property type="match status" value="1"/>
</dbReference>
<dbReference type="SMART" id="SM00530">
    <property type="entry name" value="HTH_XRE"/>
    <property type="match status" value="1"/>
</dbReference>
<feature type="domain" description="HTH cro/C1-type" evidence="1">
    <location>
        <begin position="30"/>
        <end position="84"/>
    </location>
</feature>
<dbReference type="Gene3D" id="1.10.260.40">
    <property type="entry name" value="lambda repressor-like DNA-binding domains"/>
    <property type="match status" value="1"/>
</dbReference>